<name>A0A1Y1VZU7_9FUNG</name>
<dbReference type="EMBL" id="MCFD01000014">
    <property type="protein sequence ID" value="ORX66772.1"/>
    <property type="molecule type" value="Genomic_DNA"/>
</dbReference>
<dbReference type="RefSeq" id="XP_040740731.1">
    <property type="nucleotide sequence ID" value="XM_040888439.1"/>
</dbReference>
<reference evidence="1 2" key="1">
    <citation type="submission" date="2016-07" db="EMBL/GenBank/DDBJ databases">
        <title>Pervasive Adenine N6-methylation of Active Genes in Fungi.</title>
        <authorList>
            <consortium name="DOE Joint Genome Institute"/>
            <person name="Mondo S.J."/>
            <person name="Dannebaum R.O."/>
            <person name="Kuo R.C."/>
            <person name="Labutti K."/>
            <person name="Haridas S."/>
            <person name="Kuo A."/>
            <person name="Salamov A."/>
            <person name="Ahrendt S.R."/>
            <person name="Lipzen A."/>
            <person name="Sullivan W."/>
            <person name="Andreopoulos W.B."/>
            <person name="Clum A."/>
            <person name="Lindquist E."/>
            <person name="Daum C."/>
            <person name="Ramamoorthy G.K."/>
            <person name="Gryganskyi A."/>
            <person name="Culley D."/>
            <person name="Magnuson J.K."/>
            <person name="James T.Y."/>
            <person name="O'Malley M.A."/>
            <person name="Stajich J.E."/>
            <person name="Spatafora J.W."/>
            <person name="Visel A."/>
            <person name="Grigoriev I.V."/>
        </authorList>
    </citation>
    <scope>NUCLEOTIDE SEQUENCE [LARGE SCALE GENOMIC DNA]</scope>
    <source>
        <strain evidence="1 2">ATCC 12442</strain>
    </source>
</reference>
<gene>
    <name evidence="1" type="ORF">DL89DRAFT_269816</name>
</gene>
<proteinExistence type="predicted"/>
<dbReference type="Proteomes" id="UP000193922">
    <property type="component" value="Unassembled WGS sequence"/>
</dbReference>
<protein>
    <submittedName>
        <fullName evidence="1">Uncharacterized protein</fullName>
    </submittedName>
</protein>
<comment type="caution">
    <text evidence="1">The sequence shown here is derived from an EMBL/GenBank/DDBJ whole genome shotgun (WGS) entry which is preliminary data.</text>
</comment>
<sequence length="50" mass="5681">MDDLLIYRRERYCNWHNGNRPKNTEVGSDNSGHAGLVQVLAELVTNVNNP</sequence>
<dbReference type="AlphaFoldDB" id="A0A1Y1VZU7"/>
<organism evidence="1 2">
    <name type="scientific">Linderina pennispora</name>
    <dbReference type="NCBI Taxonomy" id="61395"/>
    <lineage>
        <taxon>Eukaryota</taxon>
        <taxon>Fungi</taxon>
        <taxon>Fungi incertae sedis</taxon>
        <taxon>Zoopagomycota</taxon>
        <taxon>Kickxellomycotina</taxon>
        <taxon>Kickxellomycetes</taxon>
        <taxon>Kickxellales</taxon>
        <taxon>Kickxellaceae</taxon>
        <taxon>Linderina</taxon>
    </lineage>
</organism>
<keyword evidence="2" id="KW-1185">Reference proteome</keyword>
<evidence type="ECO:0000313" key="1">
    <source>
        <dbReference type="EMBL" id="ORX66772.1"/>
    </source>
</evidence>
<accession>A0A1Y1VZU7</accession>
<evidence type="ECO:0000313" key="2">
    <source>
        <dbReference type="Proteomes" id="UP000193922"/>
    </source>
</evidence>
<dbReference type="GeneID" id="63805087"/>